<feature type="transmembrane region" description="Helical" evidence="3">
    <location>
        <begin position="529"/>
        <end position="546"/>
    </location>
</feature>
<evidence type="ECO:0000256" key="3">
    <source>
        <dbReference type="SAM" id="Phobius"/>
    </source>
</evidence>
<feature type="transmembrane region" description="Helical" evidence="3">
    <location>
        <begin position="631"/>
        <end position="658"/>
    </location>
</feature>
<feature type="compositionally biased region" description="Basic and acidic residues" evidence="2">
    <location>
        <begin position="8"/>
        <end position="18"/>
    </location>
</feature>
<dbReference type="Proteomes" id="UP000800038">
    <property type="component" value="Unassembled WGS sequence"/>
</dbReference>
<reference evidence="5" key="1">
    <citation type="journal article" date="2020" name="Stud. Mycol.">
        <title>101 Dothideomycetes genomes: a test case for predicting lifestyles and emergence of pathogens.</title>
        <authorList>
            <person name="Haridas S."/>
            <person name="Albert R."/>
            <person name="Binder M."/>
            <person name="Bloem J."/>
            <person name="Labutti K."/>
            <person name="Salamov A."/>
            <person name="Andreopoulos B."/>
            <person name="Baker S."/>
            <person name="Barry K."/>
            <person name="Bills G."/>
            <person name="Bluhm B."/>
            <person name="Cannon C."/>
            <person name="Castanera R."/>
            <person name="Culley D."/>
            <person name="Daum C."/>
            <person name="Ezra D."/>
            <person name="Gonzalez J."/>
            <person name="Henrissat B."/>
            <person name="Kuo A."/>
            <person name="Liang C."/>
            <person name="Lipzen A."/>
            <person name="Lutzoni F."/>
            <person name="Magnuson J."/>
            <person name="Mondo S."/>
            <person name="Nolan M."/>
            <person name="Ohm R."/>
            <person name="Pangilinan J."/>
            <person name="Park H.-J."/>
            <person name="Ramirez L."/>
            <person name="Alfaro M."/>
            <person name="Sun H."/>
            <person name="Tritt A."/>
            <person name="Yoshinaga Y."/>
            <person name="Zwiers L.-H."/>
            <person name="Turgeon B."/>
            <person name="Goodwin S."/>
            <person name="Spatafora J."/>
            <person name="Crous P."/>
            <person name="Grigoriev I."/>
        </authorList>
    </citation>
    <scope>NUCLEOTIDE SEQUENCE</scope>
    <source>
        <strain evidence="5">CBS 161.51</strain>
    </source>
</reference>
<keyword evidence="3" id="KW-1133">Transmembrane helix</keyword>
<dbReference type="GO" id="GO:0022857">
    <property type="term" value="F:transmembrane transporter activity"/>
    <property type="evidence" value="ECO:0007669"/>
    <property type="project" value="InterPro"/>
</dbReference>
<evidence type="ECO:0000313" key="6">
    <source>
        <dbReference type="Proteomes" id="UP000800038"/>
    </source>
</evidence>
<evidence type="ECO:0000256" key="1">
    <source>
        <dbReference type="ARBA" id="ARBA00034125"/>
    </source>
</evidence>
<feature type="transmembrane region" description="Helical" evidence="3">
    <location>
        <begin position="430"/>
        <end position="452"/>
    </location>
</feature>
<feature type="transmembrane region" description="Helical" evidence="3">
    <location>
        <begin position="350"/>
        <end position="369"/>
    </location>
</feature>
<comment type="similarity">
    <text evidence="1">Belongs to the ThrE exporter (TC 2.A.79) family.</text>
</comment>
<keyword evidence="3" id="KW-0472">Membrane</keyword>
<keyword evidence="6" id="KW-1185">Reference proteome</keyword>
<feature type="region of interest" description="Disordered" evidence="2">
    <location>
        <begin position="192"/>
        <end position="214"/>
    </location>
</feature>
<gene>
    <name evidence="5" type="ORF">EJ02DRAFT_456436</name>
</gene>
<dbReference type="PANTHER" id="PTHR31082:SF4">
    <property type="entry name" value="PHEROMONE-REGULATED MEMBRANE PROTEIN 10"/>
    <property type="match status" value="1"/>
</dbReference>
<dbReference type="InterPro" id="IPR010619">
    <property type="entry name" value="ThrE-like_N"/>
</dbReference>
<dbReference type="Pfam" id="PF06738">
    <property type="entry name" value="ThrE"/>
    <property type="match status" value="1"/>
</dbReference>
<dbReference type="PANTHER" id="PTHR31082">
    <property type="entry name" value="PHEROMONE-REGULATED MEMBRANE PROTEIN 10"/>
    <property type="match status" value="1"/>
</dbReference>
<feature type="transmembrane region" description="Helical" evidence="3">
    <location>
        <begin position="552"/>
        <end position="572"/>
    </location>
</feature>
<feature type="region of interest" description="Disordered" evidence="2">
    <location>
        <begin position="1"/>
        <end position="81"/>
    </location>
</feature>
<proteinExistence type="inferred from homology"/>
<feature type="transmembrane region" description="Helical" evidence="3">
    <location>
        <begin position="375"/>
        <end position="394"/>
    </location>
</feature>
<dbReference type="OrthoDB" id="413008at2759"/>
<feature type="compositionally biased region" description="Pro residues" evidence="2">
    <location>
        <begin position="52"/>
        <end position="64"/>
    </location>
</feature>
<keyword evidence="3" id="KW-0812">Transmembrane</keyword>
<dbReference type="AlphaFoldDB" id="A0A6A5SJH7"/>
<feature type="region of interest" description="Disordered" evidence="2">
    <location>
        <begin position="146"/>
        <end position="168"/>
    </location>
</feature>
<feature type="compositionally biased region" description="Polar residues" evidence="2">
    <location>
        <begin position="146"/>
        <end position="161"/>
    </location>
</feature>
<dbReference type="EMBL" id="ML976071">
    <property type="protein sequence ID" value="KAF1939982.1"/>
    <property type="molecule type" value="Genomic_DNA"/>
</dbReference>
<sequence>MEPSSTKSLERTHVDFHELQPMPRTHPSPTVQPEPAMGKAKVRFNSSANVTVPPPLPPPPPPPKEVASESDATQVSDDQHTADAEELLDAHNRGRAPAERSNARPLRETFSDESYAVTGNTNGGVFYQLLQAYKTPVSGFTDTIEASTASPAPRHSSSGAATPSKRKWYNADKTVQSQETLATLIGAATKLANPNDEKKGPAMHPPSHKRTSSSGLLRVWKAKQDQDAKIKIHVANILRRQQYIIRMCRALMLFGAPTHRLEEYLAMTAKVLEVNSQFLYLPGCMIISFDDALTHTAEVKIVRTAQGVNLGKLKDTHEIYKEVLHDVISLDEALARLDDVINAKEQHPRWLTVIMYGLASAAVSVFFKARLIDMPVILVLGCILGLLQLVIAPLSKTYSTVFDISATILMSFLARAFGSINNGNLFCFSAIAQSAIAMILPGWLVLSSALELQSRAIVPGSIRLVFAIIYSLFLGYGITVGTAIYGAIDSNATSSTECQNPLNPYWNFLFVPLYVFFTTFTVQAKYKQMPAMIIIAFAGYIVNFYANMKFSSSAPIAYTFGAFTIGVLANLYSRLRHGVAAAVLLPAVYVQVPGSLASSGSINSALKTASALIKGPAGAAVDTTTDSLNTIVFNVAASMIQIAIGITVGLFMATLLVYPMGKRRSGLWTL</sequence>
<feature type="domain" description="Threonine/serine exporter-like N-terminal" evidence="4">
    <location>
        <begin position="243"/>
        <end position="484"/>
    </location>
</feature>
<feature type="transmembrane region" description="Helical" evidence="3">
    <location>
        <begin position="505"/>
        <end position="522"/>
    </location>
</feature>
<evidence type="ECO:0000313" key="5">
    <source>
        <dbReference type="EMBL" id="KAF1939982.1"/>
    </source>
</evidence>
<organism evidence="5 6">
    <name type="scientific">Clathrospora elynae</name>
    <dbReference type="NCBI Taxonomy" id="706981"/>
    <lineage>
        <taxon>Eukaryota</taxon>
        <taxon>Fungi</taxon>
        <taxon>Dikarya</taxon>
        <taxon>Ascomycota</taxon>
        <taxon>Pezizomycotina</taxon>
        <taxon>Dothideomycetes</taxon>
        <taxon>Pleosporomycetidae</taxon>
        <taxon>Pleosporales</taxon>
        <taxon>Diademaceae</taxon>
        <taxon>Clathrospora</taxon>
    </lineage>
</organism>
<protein>
    <submittedName>
        <fullName evidence="5">DUF1212-domain-containing protein</fullName>
    </submittedName>
</protein>
<accession>A0A6A5SJH7</accession>
<dbReference type="InterPro" id="IPR051361">
    <property type="entry name" value="ThrE/Ser_Exporter"/>
</dbReference>
<feature type="transmembrane region" description="Helical" evidence="3">
    <location>
        <begin position="401"/>
        <end position="418"/>
    </location>
</feature>
<name>A0A6A5SJH7_9PLEO</name>
<evidence type="ECO:0000256" key="2">
    <source>
        <dbReference type="SAM" id="MobiDB-lite"/>
    </source>
</evidence>
<feature type="transmembrane region" description="Helical" evidence="3">
    <location>
        <begin position="464"/>
        <end position="485"/>
    </location>
</feature>
<evidence type="ECO:0000259" key="4">
    <source>
        <dbReference type="Pfam" id="PF06738"/>
    </source>
</evidence>